<dbReference type="PANTHER" id="PTHR32341:SF17">
    <property type="entry name" value="IRG-TYPE G DOMAIN-CONTAINING PROTEIN"/>
    <property type="match status" value="1"/>
</dbReference>
<evidence type="ECO:0000256" key="2">
    <source>
        <dbReference type="ARBA" id="ARBA00022741"/>
    </source>
</evidence>
<evidence type="ECO:0000313" key="6">
    <source>
        <dbReference type="Ensembl" id="ENSTMTP00000005518.1"/>
    </source>
</evidence>
<proteinExistence type="inferred from homology"/>
<dbReference type="Gene3D" id="3.40.50.300">
    <property type="entry name" value="P-loop containing nucleotide triphosphate hydrolases"/>
    <property type="match status" value="2"/>
</dbReference>
<dbReference type="Proteomes" id="UP000472274">
    <property type="component" value="Unplaced"/>
</dbReference>
<evidence type="ECO:0000256" key="3">
    <source>
        <dbReference type="ARBA" id="ARBA00022801"/>
    </source>
</evidence>
<name>A0A674IBN4_9SAUR</name>
<dbReference type="AlphaFoldDB" id="A0A674IBN4"/>
<keyword evidence="4" id="KW-0342">GTP-binding</keyword>
<comment type="similarity">
    <text evidence="1">Belongs to the TRAFAC class dynamin-like GTPase superfamily. IRG family.</text>
</comment>
<accession>A0A674IBN4</accession>
<dbReference type="PANTHER" id="PTHR32341">
    <property type="entry name" value="INTERFERON-INDUCIBLE GTPASE"/>
    <property type="match status" value="1"/>
</dbReference>
<evidence type="ECO:0000256" key="1">
    <source>
        <dbReference type="ARBA" id="ARBA00005429"/>
    </source>
</evidence>
<feature type="domain" description="IRG-type G" evidence="5">
    <location>
        <begin position="462"/>
        <end position="642"/>
    </location>
</feature>
<dbReference type="FunFam" id="3.40.50.300:FF:000541">
    <property type="entry name" value="Immunity related GTPase M"/>
    <property type="match status" value="2"/>
</dbReference>
<dbReference type="InParanoid" id="A0A674IBN4"/>
<reference evidence="6" key="1">
    <citation type="submission" date="2025-08" db="UniProtKB">
        <authorList>
            <consortium name="Ensembl"/>
        </authorList>
    </citation>
    <scope>IDENTIFICATION</scope>
</reference>
<dbReference type="GeneTree" id="ENSGT00950000183007"/>
<protein>
    <recommendedName>
        <fullName evidence="5">IRG-type G domain-containing protein</fullName>
    </recommendedName>
</protein>
<dbReference type="Pfam" id="PF05049">
    <property type="entry name" value="IIGP"/>
    <property type="match status" value="2"/>
</dbReference>
<dbReference type="InterPro" id="IPR030385">
    <property type="entry name" value="G_IRG_dom"/>
</dbReference>
<dbReference type="Ensembl" id="ENSTMTT00000005705.1">
    <property type="protein sequence ID" value="ENSTMTP00000005518.1"/>
    <property type="gene ID" value="ENSTMTG00000004053.1"/>
</dbReference>
<organism evidence="6 7">
    <name type="scientific">Terrapene triunguis</name>
    <name type="common">Three-toed box turtle</name>
    <dbReference type="NCBI Taxonomy" id="2587831"/>
    <lineage>
        <taxon>Eukaryota</taxon>
        <taxon>Metazoa</taxon>
        <taxon>Chordata</taxon>
        <taxon>Craniata</taxon>
        <taxon>Vertebrata</taxon>
        <taxon>Euteleostomi</taxon>
        <taxon>Archelosauria</taxon>
        <taxon>Testudinata</taxon>
        <taxon>Testudines</taxon>
        <taxon>Cryptodira</taxon>
        <taxon>Durocryptodira</taxon>
        <taxon>Testudinoidea</taxon>
        <taxon>Emydidae</taxon>
        <taxon>Terrapene</taxon>
    </lineage>
</organism>
<keyword evidence="7" id="KW-1185">Reference proteome</keyword>
<keyword evidence="3" id="KW-0378">Hydrolase</keyword>
<evidence type="ECO:0000313" key="7">
    <source>
        <dbReference type="Proteomes" id="UP000472274"/>
    </source>
</evidence>
<dbReference type="GO" id="GO:0003924">
    <property type="term" value="F:GTPase activity"/>
    <property type="evidence" value="ECO:0007669"/>
    <property type="project" value="TreeGrafter"/>
</dbReference>
<evidence type="ECO:0000256" key="4">
    <source>
        <dbReference type="ARBA" id="ARBA00023134"/>
    </source>
</evidence>
<dbReference type="GO" id="GO:0016020">
    <property type="term" value="C:membrane"/>
    <property type="evidence" value="ECO:0007669"/>
    <property type="project" value="InterPro"/>
</dbReference>
<reference evidence="6" key="2">
    <citation type="submission" date="2025-09" db="UniProtKB">
        <authorList>
            <consortium name="Ensembl"/>
        </authorList>
    </citation>
    <scope>IDENTIFICATION</scope>
</reference>
<dbReference type="GO" id="GO:0005525">
    <property type="term" value="F:GTP binding"/>
    <property type="evidence" value="ECO:0007669"/>
    <property type="project" value="UniProtKB-KW"/>
</dbReference>
<dbReference type="InterPro" id="IPR027417">
    <property type="entry name" value="P-loop_NTPase"/>
</dbReference>
<keyword evidence="2" id="KW-0547">Nucleotide-binding</keyword>
<evidence type="ECO:0000259" key="5">
    <source>
        <dbReference type="PROSITE" id="PS51716"/>
    </source>
</evidence>
<feature type="domain" description="IRG-type G" evidence="5">
    <location>
        <begin position="54"/>
        <end position="234"/>
    </location>
</feature>
<sequence>MALPRGALDDRFQDTDFSLSTIPKEDLEELTAAVERGNLSEMVSKASDERLKKTELNIAITVESGAGKSSFLNALRGLGDEDEGSAETGVVETTKEPERYQHSKYPSVIFWDLPGIGTPDFKPDTYLEQVTFSRYDFFIILASERFRANHAKLAQEIRKMGKKFYFVRSKVDLDLYNEKYRKSFNEERTLEKIRNDCVNNLSREGMSSPQVFLVSSREFQKYDSPKLQKKLLKELESHKKHIFLLALPNLSQPILEKKKKALQRQIWKQALKSCSIAAVPLPALSVKCDVGILVDNMRQYCESFGLDDISLIILASQVRKSVVELKYVIKSPLAKEISKEMAEKLLAQATGEVTYKMLNSFLDGVAEDAQRVLIKALETEEKAISHFPPGGSGTSKSFQSFSRVWFCLEQKFIPGNKFAKDRNILPGVSEKETEDIKAALEAGDLSGAAYVAHKSDELLKKTELNIAITGESGAGKSSFLNALRGLGDEDKESAETGVVETTKEPEPYKHSKYPNVIFWDLPGIGTPHFKPDTYLEQVKFDRYDFFIILASERFRANHAKLAQEIRRMEKKFYFVRSKVDFDLYNEKRKQNFDEERTLEKIRNDCVNNLSREGMSSPQVFLVSSREFQKYDSPKLQKKLLKELESHKKHIFLLALPNLSKPILEKKKKALQRQIWKQALKSCAIAAVPLPALSVNCDVGILVDNMRQYCESFGLDDISLNALASQVRKPVAELKAVIKSPLVKDISKETAKEQLTKATGKGLILAKHFISMIPVAGTIFAAERSFTVTYRMLNSFLDDVAEDAQRVLIKALERENK</sequence>
<dbReference type="InterPro" id="IPR051515">
    <property type="entry name" value="IRG"/>
</dbReference>
<dbReference type="PROSITE" id="PS51716">
    <property type="entry name" value="G_IRG"/>
    <property type="match status" value="2"/>
</dbReference>
<dbReference type="InterPro" id="IPR007743">
    <property type="entry name" value="Immunity-related_GTPase-like"/>
</dbReference>
<dbReference type="SUPFAM" id="SSF52540">
    <property type="entry name" value="P-loop containing nucleoside triphosphate hydrolases"/>
    <property type="match status" value="2"/>
</dbReference>